<organism evidence="1 2">
    <name type="scientific">Lactuca saligna</name>
    <name type="common">Willowleaf lettuce</name>
    <dbReference type="NCBI Taxonomy" id="75948"/>
    <lineage>
        <taxon>Eukaryota</taxon>
        <taxon>Viridiplantae</taxon>
        <taxon>Streptophyta</taxon>
        <taxon>Embryophyta</taxon>
        <taxon>Tracheophyta</taxon>
        <taxon>Spermatophyta</taxon>
        <taxon>Magnoliopsida</taxon>
        <taxon>eudicotyledons</taxon>
        <taxon>Gunneridae</taxon>
        <taxon>Pentapetalae</taxon>
        <taxon>asterids</taxon>
        <taxon>campanulids</taxon>
        <taxon>Asterales</taxon>
        <taxon>Asteraceae</taxon>
        <taxon>Cichorioideae</taxon>
        <taxon>Cichorieae</taxon>
        <taxon>Lactucinae</taxon>
        <taxon>Lactuca</taxon>
    </lineage>
</organism>
<dbReference type="InterPro" id="IPR004083">
    <property type="entry name" value="Raptor"/>
</dbReference>
<dbReference type="GO" id="GO:0005737">
    <property type="term" value="C:cytoplasm"/>
    <property type="evidence" value="ECO:0007669"/>
    <property type="project" value="TreeGrafter"/>
</dbReference>
<dbReference type="AlphaFoldDB" id="A0AA35VYN2"/>
<dbReference type="GO" id="GO:0071230">
    <property type="term" value="P:cellular response to amino acid stimulus"/>
    <property type="evidence" value="ECO:0007669"/>
    <property type="project" value="TreeGrafter"/>
</dbReference>
<proteinExistence type="predicted"/>
<dbReference type="GO" id="GO:0030674">
    <property type="term" value="F:protein-macromolecule adaptor activity"/>
    <property type="evidence" value="ECO:0007669"/>
    <property type="project" value="TreeGrafter"/>
</dbReference>
<evidence type="ECO:0000313" key="1">
    <source>
        <dbReference type="EMBL" id="CAI9269848.1"/>
    </source>
</evidence>
<accession>A0AA35VYN2</accession>
<dbReference type="PANTHER" id="PTHR12848">
    <property type="entry name" value="REGULATORY-ASSOCIATED PROTEIN OF MTOR"/>
    <property type="match status" value="1"/>
</dbReference>
<keyword evidence="2" id="KW-1185">Reference proteome</keyword>
<dbReference type="GO" id="GO:0010506">
    <property type="term" value="P:regulation of autophagy"/>
    <property type="evidence" value="ECO:0007669"/>
    <property type="project" value="TreeGrafter"/>
</dbReference>
<evidence type="ECO:0000313" key="2">
    <source>
        <dbReference type="Proteomes" id="UP001177003"/>
    </source>
</evidence>
<dbReference type="GO" id="GO:0009267">
    <property type="term" value="P:cellular response to starvation"/>
    <property type="evidence" value="ECO:0007669"/>
    <property type="project" value="TreeGrafter"/>
</dbReference>
<gene>
    <name evidence="1" type="ORF">LSALG_LOCUS10199</name>
</gene>
<name>A0AA35VYN2_LACSI</name>
<dbReference type="GO" id="GO:0030307">
    <property type="term" value="P:positive regulation of cell growth"/>
    <property type="evidence" value="ECO:0007669"/>
    <property type="project" value="TreeGrafter"/>
</dbReference>
<sequence length="311" mass="35156">MFITTLILASDESLNPYAGFYGEKSPRFSGLWNHNACMDLLQPFNPVPKLVIIKSDVFLTYWQICFRDYSGKIFWLRVCFGTFYLQRELCVLQIVPLYLIRCFLQIINTICGMHGILLLKSAFLNFQHSSRIPMHNSSALFTKQLTVFEVCLDHGSEHKKPPEQLPIVLQVLLNQCHRFHAPVLLGRFIDMGPLVVDLALSVGIFPYVLKLLQTTTPRDANGGGYWRILIQNSLPTGHLHATTLADYLVHKDASNELPNSPCAKKMTTHWCKKHPLTLLVIGWSLNGKLDSGTPSLPTLEFNQVIEGDFGS</sequence>
<dbReference type="PRINTS" id="PR01547">
    <property type="entry name" value="YEAST176DUF"/>
</dbReference>
<dbReference type="GO" id="GO:0031931">
    <property type="term" value="C:TORC1 complex"/>
    <property type="evidence" value="ECO:0007669"/>
    <property type="project" value="InterPro"/>
</dbReference>
<dbReference type="EMBL" id="OX465077">
    <property type="protein sequence ID" value="CAI9269848.1"/>
    <property type="molecule type" value="Genomic_DNA"/>
</dbReference>
<dbReference type="GO" id="GO:0031929">
    <property type="term" value="P:TOR signaling"/>
    <property type="evidence" value="ECO:0007669"/>
    <property type="project" value="InterPro"/>
</dbReference>
<dbReference type="Proteomes" id="UP001177003">
    <property type="component" value="Chromosome 1"/>
</dbReference>
<protein>
    <submittedName>
        <fullName evidence="1">Uncharacterized protein</fullName>
    </submittedName>
</protein>
<reference evidence="1" key="1">
    <citation type="submission" date="2023-04" db="EMBL/GenBank/DDBJ databases">
        <authorList>
            <person name="Vijverberg K."/>
            <person name="Xiong W."/>
            <person name="Schranz E."/>
        </authorList>
    </citation>
    <scope>NUCLEOTIDE SEQUENCE</scope>
</reference>
<dbReference type="PANTHER" id="PTHR12848:SF16">
    <property type="entry name" value="REGULATORY-ASSOCIATED PROTEIN OF MTOR"/>
    <property type="match status" value="1"/>
</dbReference>